<dbReference type="AlphaFoldDB" id="F9XI61"/>
<proteinExistence type="predicted"/>
<evidence type="ECO:0000313" key="1">
    <source>
        <dbReference type="EMBL" id="EGP84884.1"/>
    </source>
</evidence>
<keyword evidence="2" id="KW-1185">Reference proteome</keyword>
<dbReference type="HOGENOM" id="CLU_1262415_0_0_1"/>
<reference evidence="1 2" key="1">
    <citation type="journal article" date="2011" name="PLoS Genet.">
        <title>Finished genome of the fungal wheat pathogen Mycosphaerella graminicola reveals dispensome structure, chromosome plasticity, and stealth pathogenesis.</title>
        <authorList>
            <person name="Goodwin S.B."/>
            <person name="Ben M'barek S."/>
            <person name="Dhillon B."/>
            <person name="Wittenberg A.H.J."/>
            <person name="Crane C.F."/>
            <person name="Hane J.K."/>
            <person name="Foster A.J."/>
            <person name="Van der Lee T.A.J."/>
            <person name="Grimwood J."/>
            <person name="Aerts A."/>
            <person name="Antoniw J."/>
            <person name="Bailey A."/>
            <person name="Bluhm B."/>
            <person name="Bowler J."/>
            <person name="Bristow J."/>
            <person name="van der Burgt A."/>
            <person name="Canto-Canche B."/>
            <person name="Churchill A.C.L."/>
            <person name="Conde-Ferraez L."/>
            <person name="Cools H.J."/>
            <person name="Coutinho P.M."/>
            <person name="Csukai M."/>
            <person name="Dehal P."/>
            <person name="De Wit P."/>
            <person name="Donzelli B."/>
            <person name="van de Geest H.C."/>
            <person name="van Ham R.C.H.J."/>
            <person name="Hammond-Kosack K.E."/>
            <person name="Henrissat B."/>
            <person name="Kilian A."/>
            <person name="Kobayashi A.K."/>
            <person name="Koopmann E."/>
            <person name="Kourmpetis Y."/>
            <person name="Kuzniar A."/>
            <person name="Lindquist E."/>
            <person name="Lombard V."/>
            <person name="Maliepaard C."/>
            <person name="Martins N."/>
            <person name="Mehrabi R."/>
            <person name="Nap J.P.H."/>
            <person name="Ponomarenko A."/>
            <person name="Rudd J.J."/>
            <person name="Salamov A."/>
            <person name="Schmutz J."/>
            <person name="Schouten H.J."/>
            <person name="Shapiro H."/>
            <person name="Stergiopoulos I."/>
            <person name="Torriani S.F.F."/>
            <person name="Tu H."/>
            <person name="de Vries R.P."/>
            <person name="Waalwijk C."/>
            <person name="Ware S.B."/>
            <person name="Wiebenga A."/>
            <person name="Zwiers L.-H."/>
            <person name="Oliver R.P."/>
            <person name="Grigoriev I.V."/>
            <person name="Kema G.H.J."/>
        </authorList>
    </citation>
    <scope>NUCLEOTIDE SEQUENCE [LARGE SCALE GENOMIC DNA]</scope>
    <source>
        <strain evidence="2">CBS 115943 / IPO323</strain>
    </source>
</reference>
<gene>
    <name evidence="1" type="ORF">MYCGRDRAFT_94941</name>
</gene>
<evidence type="ECO:0000313" key="2">
    <source>
        <dbReference type="Proteomes" id="UP000008062"/>
    </source>
</evidence>
<organism evidence="1 2">
    <name type="scientific">Zymoseptoria tritici (strain CBS 115943 / IPO323)</name>
    <name type="common">Speckled leaf blotch fungus</name>
    <name type="synonym">Septoria tritici</name>
    <dbReference type="NCBI Taxonomy" id="336722"/>
    <lineage>
        <taxon>Eukaryota</taxon>
        <taxon>Fungi</taxon>
        <taxon>Dikarya</taxon>
        <taxon>Ascomycota</taxon>
        <taxon>Pezizomycotina</taxon>
        <taxon>Dothideomycetes</taxon>
        <taxon>Dothideomycetidae</taxon>
        <taxon>Mycosphaerellales</taxon>
        <taxon>Mycosphaerellaceae</taxon>
        <taxon>Zymoseptoria</taxon>
    </lineage>
</organism>
<protein>
    <submittedName>
        <fullName evidence="1">Uncharacterized protein</fullName>
    </submittedName>
</protein>
<dbReference type="InParanoid" id="F9XI61"/>
<sequence>MLRDGRRGRTLAGWSDAEDVGFPFGAASVCGTVAGRGGGTSLFGCGRCVDEEEAEGERRCRARALVTRRRESWHGRSPYRTRRVREMGVAEAHSRAAHGRRSTSGESACLGGSYSLMICLFSEIIHMQVSSTPPYRANSAGQAPKSHLTRPSEVKILGSMQDRLQALARSGAVHAVFAFRAEGLEQRTAAKDLLREAFTLESYSKHGVKQAECLAAFST</sequence>
<dbReference type="Proteomes" id="UP000008062">
    <property type="component" value="Chromosome 8"/>
</dbReference>
<dbReference type="KEGG" id="ztr:MYCGRDRAFT_94941"/>
<dbReference type="RefSeq" id="XP_003849908.1">
    <property type="nucleotide sequence ID" value="XM_003849860.1"/>
</dbReference>
<dbReference type="EMBL" id="CM001203">
    <property type="protein sequence ID" value="EGP84884.1"/>
    <property type="molecule type" value="Genomic_DNA"/>
</dbReference>
<name>F9XI61_ZYMTI</name>
<dbReference type="GeneID" id="13395161"/>
<accession>F9XI61</accession>